<dbReference type="SUPFAM" id="SSF53098">
    <property type="entry name" value="Ribonuclease H-like"/>
    <property type="match status" value="1"/>
</dbReference>
<dbReference type="InterPro" id="IPR012337">
    <property type="entry name" value="RNaseH-like_sf"/>
</dbReference>
<dbReference type="PANTHER" id="PTHR46481">
    <property type="entry name" value="ZINC FINGER BED DOMAIN-CONTAINING PROTEIN 4"/>
    <property type="match status" value="1"/>
</dbReference>
<comment type="caution">
    <text evidence="1">The sequence shown here is derived from an EMBL/GenBank/DDBJ whole genome shotgun (WGS) entry which is preliminary data.</text>
</comment>
<dbReference type="InterPro" id="IPR052035">
    <property type="entry name" value="ZnF_BED_domain_contain"/>
</dbReference>
<evidence type="ECO:0000313" key="1">
    <source>
        <dbReference type="EMBL" id="KAK3230147.1"/>
    </source>
</evidence>
<name>A0AAE0B5D2_9ROSI</name>
<keyword evidence="2" id="KW-1185">Reference proteome</keyword>
<gene>
    <name evidence="1" type="ORF">Dsin_002028</name>
</gene>
<sequence length="109" mass="12630">MIKYCTDDFHMVSRNTARADVLKLYGNEKCKVKKMLEESSGRICLTSALWTYLATDGYMCVTAYFIDKNWVLQKRVSNFCFMPPLHDGVSLADKIKSLLCEWGIDKRIF</sequence>
<evidence type="ECO:0000313" key="2">
    <source>
        <dbReference type="Proteomes" id="UP001281410"/>
    </source>
</evidence>
<reference evidence="1" key="1">
    <citation type="journal article" date="2023" name="Plant J.">
        <title>Genome sequences and population genomics provide insights into the demographic history, inbreeding, and mutation load of two 'living fossil' tree species of Dipteronia.</title>
        <authorList>
            <person name="Feng Y."/>
            <person name="Comes H.P."/>
            <person name="Chen J."/>
            <person name="Zhu S."/>
            <person name="Lu R."/>
            <person name="Zhang X."/>
            <person name="Li P."/>
            <person name="Qiu J."/>
            <person name="Olsen K.M."/>
            <person name="Qiu Y."/>
        </authorList>
    </citation>
    <scope>NUCLEOTIDE SEQUENCE</scope>
    <source>
        <strain evidence="1">NBL</strain>
    </source>
</reference>
<dbReference type="EMBL" id="JANJYJ010000001">
    <property type="protein sequence ID" value="KAK3230147.1"/>
    <property type="molecule type" value="Genomic_DNA"/>
</dbReference>
<dbReference type="AlphaFoldDB" id="A0AAE0B5D2"/>
<dbReference type="Proteomes" id="UP001281410">
    <property type="component" value="Unassembled WGS sequence"/>
</dbReference>
<organism evidence="1 2">
    <name type="scientific">Dipteronia sinensis</name>
    <dbReference type="NCBI Taxonomy" id="43782"/>
    <lineage>
        <taxon>Eukaryota</taxon>
        <taxon>Viridiplantae</taxon>
        <taxon>Streptophyta</taxon>
        <taxon>Embryophyta</taxon>
        <taxon>Tracheophyta</taxon>
        <taxon>Spermatophyta</taxon>
        <taxon>Magnoliopsida</taxon>
        <taxon>eudicotyledons</taxon>
        <taxon>Gunneridae</taxon>
        <taxon>Pentapetalae</taxon>
        <taxon>rosids</taxon>
        <taxon>malvids</taxon>
        <taxon>Sapindales</taxon>
        <taxon>Sapindaceae</taxon>
        <taxon>Hippocastanoideae</taxon>
        <taxon>Acereae</taxon>
        <taxon>Dipteronia</taxon>
    </lineage>
</organism>
<dbReference type="PANTHER" id="PTHR46481:SF6">
    <property type="entry name" value="ZINC FINGER BED DOMAIN-CONTAINING PROTEIN RICESLEEPER 2-LIKE"/>
    <property type="match status" value="1"/>
</dbReference>
<proteinExistence type="predicted"/>
<accession>A0AAE0B5D2</accession>
<protein>
    <submittedName>
        <fullName evidence="1">Uncharacterized protein</fullName>
    </submittedName>
</protein>